<reference evidence="2 3" key="1">
    <citation type="journal article" date="2014" name="Int. J. Syst. Evol. Microbiol.">
        <title>Complete genome sequence of Corynebacterium casei LMG S-19264T (=DSM 44701T), isolated from a smear-ripened cheese.</title>
        <authorList>
            <consortium name="US DOE Joint Genome Institute (JGI-PGF)"/>
            <person name="Walter F."/>
            <person name="Albersmeier A."/>
            <person name="Kalinowski J."/>
            <person name="Ruckert C."/>
        </authorList>
    </citation>
    <scope>NUCLEOTIDE SEQUENCE [LARGE SCALE GENOMIC DNA]</scope>
    <source>
        <strain evidence="2 3">CGMCC 1.16330</strain>
    </source>
</reference>
<keyword evidence="3" id="KW-1185">Reference proteome</keyword>
<dbReference type="RefSeq" id="WP_188903194.1">
    <property type="nucleotide sequence ID" value="NZ_BMKS01000016.1"/>
</dbReference>
<name>A0A8J3EDZ8_9PROT</name>
<dbReference type="AlphaFoldDB" id="A0A8J3EDZ8"/>
<proteinExistence type="predicted"/>
<gene>
    <name evidence="2" type="ORF">GCM10010964_38420</name>
</gene>
<dbReference type="Proteomes" id="UP000597507">
    <property type="component" value="Unassembled WGS sequence"/>
</dbReference>
<feature type="domain" description="Amidase" evidence="1">
    <location>
        <begin position="28"/>
        <end position="452"/>
    </location>
</feature>
<dbReference type="Pfam" id="PF01425">
    <property type="entry name" value="Amidase"/>
    <property type="match status" value="1"/>
</dbReference>
<dbReference type="InterPro" id="IPR000120">
    <property type="entry name" value="Amidase"/>
</dbReference>
<evidence type="ECO:0000313" key="2">
    <source>
        <dbReference type="EMBL" id="GGG47357.1"/>
    </source>
</evidence>
<sequence>MARTDELCRRTATEAVALLRAGKVSPLELVEAAAARIEACDGAVNALPIRFLDAAREEARRFPAGRDARADRPGWLAGLPIAVKDYNDVRGQLTTYGSPIFARNVAQEDDVTVATMRANGAIPIAKSNVPEFAGANTFNPVWGATRNPWDLRMSAGGSSGGAAAALAAGLVWLANGSCLGGSLRIPASFCGIVGLRPSPGVVPRGAGLPPFDTLWVEGPMGRTVADVALLLDAQAAESPRDPLSRPAPAVSFTAALGKRRPPRRVGFSADLGLSRVDPEVAAICRAGAARFAAMGAAVEEAAPDFAGAIETFQTQRAILFAALRGALLERERARIAPDIVWNIEKGLRLTAEEVVRAERARAALYHRVAAFFGTHDLLACPTVAVPPFPVEQPYPTEIGGVRLATYIDWMFLTFVVTLTGCPAISVPCGTTRAGLPVGLQLVGRPHGDAELLGMAQLLEEAIGLAGQVPREPAATAAPRG</sequence>
<evidence type="ECO:0000313" key="3">
    <source>
        <dbReference type="Proteomes" id="UP000597507"/>
    </source>
</evidence>
<dbReference type="GO" id="GO:0003824">
    <property type="term" value="F:catalytic activity"/>
    <property type="evidence" value="ECO:0007669"/>
    <property type="project" value="InterPro"/>
</dbReference>
<dbReference type="Gene3D" id="3.90.1300.10">
    <property type="entry name" value="Amidase signature (AS) domain"/>
    <property type="match status" value="1"/>
</dbReference>
<organism evidence="2 3">
    <name type="scientific">Caldovatus sediminis</name>
    <dbReference type="NCBI Taxonomy" id="2041189"/>
    <lineage>
        <taxon>Bacteria</taxon>
        <taxon>Pseudomonadati</taxon>
        <taxon>Pseudomonadota</taxon>
        <taxon>Alphaproteobacteria</taxon>
        <taxon>Acetobacterales</taxon>
        <taxon>Roseomonadaceae</taxon>
        <taxon>Caldovatus</taxon>
    </lineage>
</organism>
<dbReference type="PANTHER" id="PTHR11895:SF76">
    <property type="entry name" value="INDOLEACETAMIDE HYDROLASE"/>
    <property type="match status" value="1"/>
</dbReference>
<comment type="caution">
    <text evidence="2">The sequence shown here is derived from an EMBL/GenBank/DDBJ whole genome shotgun (WGS) entry which is preliminary data.</text>
</comment>
<dbReference type="SUPFAM" id="SSF75304">
    <property type="entry name" value="Amidase signature (AS) enzymes"/>
    <property type="match status" value="1"/>
</dbReference>
<dbReference type="InterPro" id="IPR023631">
    <property type="entry name" value="Amidase_dom"/>
</dbReference>
<dbReference type="PANTHER" id="PTHR11895">
    <property type="entry name" value="TRANSAMIDASE"/>
    <property type="match status" value="1"/>
</dbReference>
<dbReference type="InterPro" id="IPR036928">
    <property type="entry name" value="AS_sf"/>
</dbReference>
<accession>A0A8J3EDZ8</accession>
<dbReference type="EMBL" id="BMKS01000016">
    <property type="protein sequence ID" value="GGG47357.1"/>
    <property type="molecule type" value="Genomic_DNA"/>
</dbReference>
<protein>
    <submittedName>
        <fullName evidence="2">Amidase</fullName>
    </submittedName>
</protein>
<evidence type="ECO:0000259" key="1">
    <source>
        <dbReference type="Pfam" id="PF01425"/>
    </source>
</evidence>